<dbReference type="PANTHER" id="PTHR24412">
    <property type="entry name" value="KELCH PROTEIN"/>
    <property type="match status" value="1"/>
</dbReference>
<name>A0A671TBJ0_9TELE</name>
<reference evidence="4" key="2">
    <citation type="submission" date="2025-09" db="UniProtKB">
        <authorList>
            <consortium name="Ensembl"/>
        </authorList>
    </citation>
    <scope>IDENTIFICATION</scope>
</reference>
<dbReference type="SUPFAM" id="SSF54695">
    <property type="entry name" value="POZ domain"/>
    <property type="match status" value="1"/>
</dbReference>
<dbReference type="GO" id="GO:0005737">
    <property type="term" value="C:cytoplasm"/>
    <property type="evidence" value="ECO:0007669"/>
    <property type="project" value="TreeGrafter"/>
</dbReference>
<reference evidence="4" key="1">
    <citation type="submission" date="2025-08" db="UniProtKB">
        <authorList>
            <consortium name="Ensembl"/>
        </authorList>
    </citation>
    <scope>IDENTIFICATION</scope>
</reference>
<keyword evidence="1" id="KW-0880">Kelch repeat</keyword>
<sequence length="114" mass="12823">MVDSKCNCPNYYTSHADSLLTQLNLLRNRRVFTDVVLRAGHRAFPCHRAVLASCSRYFEAMFSGGLKESRDAEVNFHDSLHPEVLELLLDYAYSGSLFSLAHTVARQITNLSNG</sequence>
<evidence type="ECO:0000256" key="1">
    <source>
        <dbReference type="ARBA" id="ARBA00022441"/>
    </source>
</evidence>
<dbReference type="InterPro" id="IPR000210">
    <property type="entry name" value="BTB/POZ_dom"/>
</dbReference>
<protein>
    <recommendedName>
        <fullName evidence="3">BTB domain-containing protein</fullName>
    </recommendedName>
</protein>
<dbReference type="GO" id="GO:0006511">
    <property type="term" value="P:ubiquitin-dependent protein catabolic process"/>
    <property type="evidence" value="ECO:0007669"/>
    <property type="project" value="TreeGrafter"/>
</dbReference>
<dbReference type="PROSITE" id="PS50097">
    <property type="entry name" value="BTB"/>
    <property type="match status" value="1"/>
</dbReference>
<evidence type="ECO:0000313" key="5">
    <source>
        <dbReference type="Proteomes" id="UP000472260"/>
    </source>
</evidence>
<proteinExistence type="predicted"/>
<dbReference type="Pfam" id="PF00651">
    <property type="entry name" value="BTB"/>
    <property type="match status" value="1"/>
</dbReference>
<accession>A0A671TBJ0</accession>
<feature type="domain" description="BTB" evidence="3">
    <location>
        <begin position="33"/>
        <end position="97"/>
    </location>
</feature>
<dbReference type="InterPro" id="IPR011333">
    <property type="entry name" value="SKP1/BTB/POZ_sf"/>
</dbReference>
<dbReference type="AlphaFoldDB" id="A0A671TBJ0"/>
<dbReference type="Ensembl" id="ENSSANT00000112090.1">
    <property type="protein sequence ID" value="ENSSANP00000105627.1"/>
    <property type="gene ID" value="ENSSANG00000051658.1"/>
</dbReference>
<dbReference type="SMART" id="SM00225">
    <property type="entry name" value="BTB"/>
    <property type="match status" value="1"/>
</dbReference>
<evidence type="ECO:0000256" key="2">
    <source>
        <dbReference type="ARBA" id="ARBA00022737"/>
    </source>
</evidence>
<dbReference type="Gene3D" id="3.30.710.10">
    <property type="entry name" value="Potassium Channel Kv1.1, Chain A"/>
    <property type="match status" value="1"/>
</dbReference>
<dbReference type="Proteomes" id="UP000472260">
    <property type="component" value="Unassembled WGS sequence"/>
</dbReference>
<organism evidence="4 5">
    <name type="scientific">Sinocyclocheilus anshuiensis</name>
    <dbReference type="NCBI Taxonomy" id="1608454"/>
    <lineage>
        <taxon>Eukaryota</taxon>
        <taxon>Metazoa</taxon>
        <taxon>Chordata</taxon>
        <taxon>Craniata</taxon>
        <taxon>Vertebrata</taxon>
        <taxon>Euteleostomi</taxon>
        <taxon>Actinopterygii</taxon>
        <taxon>Neopterygii</taxon>
        <taxon>Teleostei</taxon>
        <taxon>Ostariophysi</taxon>
        <taxon>Cypriniformes</taxon>
        <taxon>Cyprinidae</taxon>
        <taxon>Cyprininae</taxon>
        <taxon>Sinocyclocheilus</taxon>
    </lineage>
</organism>
<keyword evidence="5" id="KW-1185">Reference proteome</keyword>
<evidence type="ECO:0000313" key="4">
    <source>
        <dbReference type="Ensembl" id="ENSSANP00000105627.1"/>
    </source>
</evidence>
<evidence type="ECO:0000259" key="3">
    <source>
        <dbReference type="PROSITE" id="PS50097"/>
    </source>
</evidence>
<keyword evidence="2" id="KW-0677">Repeat</keyword>
<dbReference type="GO" id="GO:0031463">
    <property type="term" value="C:Cul3-RING ubiquitin ligase complex"/>
    <property type="evidence" value="ECO:0007669"/>
    <property type="project" value="TreeGrafter"/>
</dbReference>
<dbReference type="PANTHER" id="PTHR24412:SF502">
    <property type="entry name" value="ECTODERM NEURAL CORTEX PROTEIN 1"/>
    <property type="match status" value="1"/>
</dbReference>